<comment type="caution">
    <text evidence="1">The sequence shown here is derived from an EMBL/GenBank/DDBJ whole genome shotgun (WGS) entry which is preliminary data.</text>
</comment>
<dbReference type="Proteomes" id="UP000248856">
    <property type="component" value="Unassembled WGS sequence"/>
</dbReference>
<protein>
    <submittedName>
        <fullName evidence="1">Heme oxygenase-like protein</fullName>
    </submittedName>
</protein>
<evidence type="ECO:0000313" key="2">
    <source>
        <dbReference type="Proteomes" id="UP000248856"/>
    </source>
</evidence>
<sequence length="705" mass="78800">MKSDTQDSKIGYGEFCAQVLHLEADFERLESVARAYIEDVHQGTEWIGSSLQLSIGNGLDHWHESARLLCESAQGPDKPQVDHAESLRILKRYAPLGLLPGCVLQNMANSAIGHLPLAAHAHAAHAQLVGSGAHTYHPARQFRHLLEQAGLPLPALTSTLFGQQVDVPVASWRLPSYWLGLSLFPEQRAPEILGAAYCECLYGIPGLARAAQQHLAPEHPAFADLQRRQQATLPSLQAALQELLRDDIDGASAKQVITGFIASIRLMQEWEQDCRADLQQGREQPARAMVELVRNKARFAVGYHGKLKLARQPLDELIVQDAESFVEELGVSRWVKPGRPEDSLLLTRLLAFGGPMFRVFSEQEEAVIRNWISTLTPQKPAHAAPAKIETRPSIPAMLTMAPPFPPPAAAPLGVRDLYHQLVNVERHPQIRHGAAAFCNSWLARSTHGIFKDDNALPFAEYSHSALREWFEARARDQVQSYTDTVDADDSEKSRECVIDEALQLCPMIFIDGAWLQRWSNAGLVDTPIGALLFKIFSDEIGNGDIALNHPNIYRALMQQMEIDLPDFRSREFAHFPRFKDAAFEVPAFWLSISLFPQRYLAETLGLNLAMELSGVGGAYRTARDELRQHGFSTLFVDLHNTIDNVSTGHSAMALEAIQLWMDQALSGGDPQQIRTAWLRVWTGFRALAAPPRHWREWLRPARYPH</sequence>
<organism evidence="1 2">
    <name type="scientific">Paracidovorax anthurii</name>
    <dbReference type="NCBI Taxonomy" id="78229"/>
    <lineage>
        <taxon>Bacteria</taxon>
        <taxon>Pseudomonadati</taxon>
        <taxon>Pseudomonadota</taxon>
        <taxon>Betaproteobacteria</taxon>
        <taxon>Burkholderiales</taxon>
        <taxon>Comamonadaceae</taxon>
        <taxon>Paracidovorax</taxon>
    </lineage>
</organism>
<dbReference type="Pfam" id="PF14518">
    <property type="entry name" value="Haem_oxygenas_2"/>
    <property type="match status" value="1"/>
</dbReference>
<evidence type="ECO:0000313" key="1">
    <source>
        <dbReference type="EMBL" id="RAR70729.1"/>
    </source>
</evidence>
<proteinExistence type="predicted"/>
<accession>A0A328Y9Y3</accession>
<name>A0A328Y9Y3_9BURK</name>
<reference evidence="1 2" key="1">
    <citation type="submission" date="2018-06" db="EMBL/GenBank/DDBJ databases">
        <title>Genomic Encyclopedia of Archaeal and Bacterial Type Strains, Phase II (KMG-II): from individual species to whole genera.</title>
        <authorList>
            <person name="Goeker M."/>
        </authorList>
    </citation>
    <scope>NUCLEOTIDE SEQUENCE [LARGE SCALE GENOMIC DNA]</scope>
    <source>
        <strain evidence="1 2">CFPB 3232</strain>
    </source>
</reference>
<dbReference type="RefSeq" id="WP_245951833.1">
    <property type="nucleotide sequence ID" value="NZ_CBCSGC010000261.1"/>
</dbReference>
<keyword evidence="2" id="KW-1185">Reference proteome</keyword>
<dbReference type="EMBL" id="QLTA01000109">
    <property type="protein sequence ID" value="RAR70729.1"/>
    <property type="molecule type" value="Genomic_DNA"/>
</dbReference>
<gene>
    <name evidence="1" type="ORF">AX018_11091</name>
</gene>
<dbReference type="InterPro" id="IPR016084">
    <property type="entry name" value="Haem_Oase-like_multi-hlx"/>
</dbReference>
<dbReference type="Gene3D" id="1.20.910.10">
    <property type="entry name" value="Heme oxygenase-like"/>
    <property type="match status" value="1"/>
</dbReference>
<dbReference type="SMART" id="SM01236">
    <property type="entry name" value="Haem_oxygenase_2"/>
    <property type="match status" value="1"/>
</dbReference>
<dbReference type="AlphaFoldDB" id="A0A328Y9Y3"/>